<organism evidence="2 3">
    <name type="scientific">Hondaea fermentalgiana</name>
    <dbReference type="NCBI Taxonomy" id="2315210"/>
    <lineage>
        <taxon>Eukaryota</taxon>
        <taxon>Sar</taxon>
        <taxon>Stramenopiles</taxon>
        <taxon>Bigyra</taxon>
        <taxon>Labyrinthulomycetes</taxon>
        <taxon>Thraustochytrida</taxon>
        <taxon>Thraustochytriidae</taxon>
        <taxon>Hondaea</taxon>
    </lineage>
</organism>
<feature type="compositionally biased region" description="Low complexity" evidence="1">
    <location>
        <begin position="34"/>
        <end position="62"/>
    </location>
</feature>
<proteinExistence type="predicted"/>
<sequence length="129" mass="12832">MMLLARRAVLTSRLASAGARGGRGRLLATDSRVQQGQAAKHAAAAPEAAAQGAGSGANATGAKPRKNSSGMSASDVAIMLVLCGGSTVYLVNEVKDMEPIQPKGAKNKAKPSPPPADASADAPEAPKSA</sequence>
<dbReference type="Proteomes" id="UP000241890">
    <property type="component" value="Unassembled WGS sequence"/>
</dbReference>
<protein>
    <submittedName>
        <fullName evidence="2">Uncharacterized protein</fullName>
    </submittedName>
</protein>
<dbReference type="InParanoid" id="A0A2R5G7K6"/>
<feature type="region of interest" description="Disordered" evidence="1">
    <location>
        <begin position="99"/>
        <end position="129"/>
    </location>
</feature>
<dbReference type="EMBL" id="BEYU01000015">
    <property type="protein sequence ID" value="GBG25778.1"/>
    <property type="molecule type" value="Genomic_DNA"/>
</dbReference>
<reference evidence="2 3" key="1">
    <citation type="submission" date="2017-12" db="EMBL/GenBank/DDBJ databases">
        <title>Sequencing, de novo assembly and annotation of complete genome of a new Thraustochytrid species, strain FCC1311.</title>
        <authorList>
            <person name="Sedici K."/>
            <person name="Godart F."/>
            <person name="Aiese Cigliano R."/>
            <person name="Sanseverino W."/>
            <person name="Barakat M."/>
            <person name="Ortet P."/>
            <person name="Marechal E."/>
            <person name="Cagnac O."/>
            <person name="Amato A."/>
        </authorList>
    </citation>
    <scope>NUCLEOTIDE SEQUENCE [LARGE SCALE GENOMIC DNA]</scope>
</reference>
<evidence type="ECO:0000256" key="1">
    <source>
        <dbReference type="SAM" id="MobiDB-lite"/>
    </source>
</evidence>
<dbReference type="AlphaFoldDB" id="A0A2R5G7K6"/>
<name>A0A2R5G7K6_9STRA</name>
<gene>
    <name evidence="2" type="ORF">FCC1311_019972</name>
</gene>
<feature type="compositionally biased region" description="Low complexity" evidence="1">
    <location>
        <begin position="117"/>
        <end position="129"/>
    </location>
</feature>
<accession>A0A2R5G7K6</accession>
<evidence type="ECO:0000313" key="2">
    <source>
        <dbReference type="EMBL" id="GBG25778.1"/>
    </source>
</evidence>
<evidence type="ECO:0000313" key="3">
    <source>
        <dbReference type="Proteomes" id="UP000241890"/>
    </source>
</evidence>
<comment type="caution">
    <text evidence="2">The sequence shown here is derived from an EMBL/GenBank/DDBJ whole genome shotgun (WGS) entry which is preliminary data.</text>
</comment>
<feature type="region of interest" description="Disordered" evidence="1">
    <location>
        <begin position="20"/>
        <end position="70"/>
    </location>
</feature>
<keyword evidence="3" id="KW-1185">Reference proteome</keyword>